<reference evidence="2" key="1">
    <citation type="submission" date="2015-02" db="EMBL/GenBank/DDBJ databases">
        <title>Pyrococcus kukulkanii sp. nov., a novel hyperthermophilic archaeon isolated from a deep-sea hydrothermal vent at the Guaymas Basin.</title>
        <authorList>
            <person name="Oger P.M."/>
            <person name="Callac N."/>
            <person name="Jebbar M."/>
            <person name="Godfroy A."/>
        </authorList>
    </citation>
    <scope>NUCLEOTIDE SEQUENCE [LARGE SCALE GENOMIC DNA]</scope>
    <source>
        <strain evidence="2">NCB100</strain>
    </source>
</reference>
<accession>A0A127B803</accession>
<evidence type="ECO:0000313" key="1">
    <source>
        <dbReference type="EMBL" id="AMM53511.1"/>
    </source>
</evidence>
<gene>
    <name evidence="1" type="ORF">TQ32_02655</name>
</gene>
<dbReference type="AlphaFoldDB" id="A0A127B803"/>
<reference evidence="1 2" key="2">
    <citation type="journal article" date="2016" name="Int. J. Syst. Evol. Microbiol.">
        <title>Pyrococcus kukulkanii sp. nov., a hyperthermophilic, piezophilic archaeon isolated from a deep-sea hydrothermal vent.</title>
        <authorList>
            <person name="Callac N."/>
            <person name="Oger P."/>
            <person name="Lesongeur F."/>
            <person name="Rattray J.E."/>
            <person name="Vannier P."/>
            <person name="Michoud G."/>
            <person name="Beauverger M."/>
            <person name="Gayet N."/>
            <person name="Rouxel O."/>
            <person name="Jebbar M."/>
            <person name="Godfroy A."/>
        </authorList>
    </citation>
    <scope>NUCLEOTIDE SEQUENCE [LARGE SCALE GENOMIC DNA]</scope>
    <source>
        <strain evidence="1 2">NCB100</strain>
    </source>
</reference>
<dbReference type="PATRIC" id="fig|1609559.3.peg.543"/>
<dbReference type="KEGG" id="pyc:TQ32_02655"/>
<protein>
    <submittedName>
        <fullName evidence="1">Uncharacterized protein</fullName>
    </submittedName>
</protein>
<dbReference type="EMBL" id="CP010835">
    <property type="protein sequence ID" value="AMM53511.1"/>
    <property type="molecule type" value="Genomic_DNA"/>
</dbReference>
<dbReference type="STRING" id="1609559.TQ32_02655"/>
<proteinExistence type="predicted"/>
<sequence>MFKVVGAFTLTGLIAWLGIEAWLEFFDKTKTARMIKEFIRENRGYVEEWFLKKYGEEREGGE</sequence>
<organism evidence="1 2">
    <name type="scientific">Pyrococcus kukulkanii</name>
    <dbReference type="NCBI Taxonomy" id="1609559"/>
    <lineage>
        <taxon>Archaea</taxon>
        <taxon>Methanobacteriati</taxon>
        <taxon>Methanobacteriota</taxon>
        <taxon>Thermococci</taxon>
        <taxon>Thermococcales</taxon>
        <taxon>Thermococcaceae</taxon>
        <taxon>Pyrococcus</taxon>
    </lineage>
</organism>
<name>A0A127B803_9EURY</name>
<evidence type="ECO:0000313" key="2">
    <source>
        <dbReference type="Proteomes" id="UP000070587"/>
    </source>
</evidence>
<dbReference type="Proteomes" id="UP000070587">
    <property type="component" value="Chromosome"/>
</dbReference>